<dbReference type="InterPro" id="IPR014756">
    <property type="entry name" value="Ig_E-set"/>
</dbReference>
<feature type="domain" description="IPT/TIG" evidence="4">
    <location>
        <begin position="277"/>
        <end position="355"/>
    </location>
</feature>
<organism evidence="5 6">
    <name type="scientific">Sphingobacterium kitahiroshimense</name>
    <dbReference type="NCBI Taxonomy" id="470446"/>
    <lineage>
        <taxon>Bacteria</taxon>
        <taxon>Pseudomonadati</taxon>
        <taxon>Bacteroidota</taxon>
        <taxon>Sphingobacteriia</taxon>
        <taxon>Sphingobacteriales</taxon>
        <taxon>Sphingobacteriaceae</taxon>
        <taxon>Sphingobacterium</taxon>
    </lineage>
</organism>
<protein>
    <submittedName>
        <fullName evidence="5">IPT/TIG domain-containing protein</fullName>
    </submittedName>
</protein>
<gene>
    <name evidence="5" type="ORF">ABE541_01640</name>
</gene>
<dbReference type="Pfam" id="PF01833">
    <property type="entry name" value="TIG"/>
    <property type="match status" value="5"/>
</dbReference>
<dbReference type="InterPro" id="IPR002909">
    <property type="entry name" value="IPT_dom"/>
</dbReference>
<dbReference type="InterPro" id="IPR001258">
    <property type="entry name" value="NHL_repeat"/>
</dbReference>
<keyword evidence="6" id="KW-1185">Reference proteome</keyword>
<accession>A0ABV0BQS3</accession>
<feature type="domain" description="IPT/TIG" evidence="4">
    <location>
        <begin position="116"/>
        <end position="196"/>
    </location>
</feature>
<proteinExistence type="predicted"/>
<keyword evidence="1" id="KW-0732">Signal</keyword>
<evidence type="ECO:0000313" key="5">
    <source>
        <dbReference type="EMBL" id="MEN5375954.1"/>
    </source>
</evidence>
<dbReference type="Gene3D" id="2.120.10.30">
    <property type="entry name" value="TolB, C-terminal domain"/>
    <property type="match status" value="1"/>
</dbReference>
<comment type="caution">
    <text evidence="5">The sequence shown here is derived from an EMBL/GenBank/DDBJ whole genome shotgun (WGS) entry which is preliminary data.</text>
</comment>
<dbReference type="InterPro" id="IPR011042">
    <property type="entry name" value="6-blade_b-propeller_TolB-like"/>
</dbReference>
<dbReference type="PANTHER" id="PTHR46769:SF2">
    <property type="entry name" value="FIBROCYSTIN-L ISOFORM 2 PRECURSOR-RELATED"/>
    <property type="match status" value="1"/>
</dbReference>
<dbReference type="SMART" id="SM00429">
    <property type="entry name" value="IPT"/>
    <property type="match status" value="5"/>
</dbReference>
<dbReference type="InterPro" id="IPR013783">
    <property type="entry name" value="Ig-like_fold"/>
</dbReference>
<dbReference type="EMBL" id="JBDJNQ010000001">
    <property type="protein sequence ID" value="MEN5375954.1"/>
    <property type="molecule type" value="Genomic_DNA"/>
</dbReference>
<sequence length="722" mass="76192">MKTWTKYSLSIILFILVLGGIAGCEKKEDALPETAMKIMDYYPNSGKEGTLVTIQGEGFGTGIDAYKATVNGKDGTVISATANAIVIRIPVGGSTGKLVLSYKSKLMDVGTYTYQDLSVRQVFPANGPAGSQIRIGGTGFGSISTPAEVFINEKKALVVSISDTLIVAEVPNEAGSGSVLVKVDGMDAKGQNFTYQAIKSIKPLSGGKDTRVVITGEGFEELTANNIVEFNGKKALVLESTQDRLIVKAPEGVTSGPLSVNINNQKTTGPSFTVVDKPVIQTVTPLSGPKGAQMTISGSLFSKEMDENLVYINNVLIPLSSANETELKLTVPGGTGSGVIRVVVNDQVSNGPQFKDQNLGIIAMTPDNGLTGTSVTIKGTGFSTTASENKVYFNGVLAMVKTATENSLVLEAPLGLSTGNVKVVVGGQEALAPQLFKRAGVMTLAGGPSSNTFAGYMSAIATDQQGNIYVTDTNNKQVKKITSSGTVSILQVNGADAVFVKPYGIVIDKQNTIYVSDQGTDQVIKITSAGQRSVHTSGFAPGHMSIDDAGNLYVNINGFAAGVNKVNPTGNYTKINGPGWVTTRTVADALGNYYYPDQNAISGNGLMRRGVDGIIMNAWVGFSDAGYVDGIGSAARFQGISSVVLFESKTMFATDNFNYGLREIDMATRRVSTIFKANNRGYINGTLLESRFGAMADMAIDKDGNIYILDSDNKAIRKVFLK</sequence>
<feature type="domain" description="IPT/TIG" evidence="4">
    <location>
        <begin position="358"/>
        <end position="437"/>
    </location>
</feature>
<evidence type="ECO:0000256" key="3">
    <source>
        <dbReference type="PROSITE-ProRule" id="PRU00504"/>
    </source>
</evidence>
<keyword evidence="2" id="KW-0677">Repeat</keyword>
<evidence type="ECO:0000313" key="6">
    <source>
        <dbReference type="Proteomes" id="UP001409291"/>
    </source>
</evidence>
<dbReference type="PROSITE" id="PS51125">
    <property type="entry name" value="NHL"/>
    <property type="match status" value="1"/>
</dbReference>
<feature type="domain" description="IPT/TIG" evidence="4">
    <location>
        <begin position="35"/>
        <end position="115"/>
    </location>
</feature>
<dbReference type="SUPFAM" id="SSF81296">
    <property type="entry name" value="E set domains"/>
    <property type="match status" value="5"/>
</dbReference>
<dbReference type="Gene3D" id="2.60.40.10">
    <property type="entry name" value="Immunoglobulins"/>
    <property type="match status" value="5"/>
</dbReference>
<dbReference type="SUPFAM" id="SSF101898">
    <property type="entry name" value="NHL repeat"/>
    <property type="match status" value="1"/>
</dbReference>
<reference evidence="5 6" key="1">
    <citation type="submission" date="2024-04" db="EMBL/GenBank/DDBJ databases">
        <title>WGS of bacteria from Torrens River.</title>
        <authorList>
            <person name="Wyrsch E.R."/>
            <person name="Drigo B."/>
        </authorList>
    </citation>
    <scope>NUCLEOTIDE SEQUENCE [LARGE SCALE GENOMIC DNA]</scope>
    <source>
        <strain evidence="5 6">TWI391</strain>
    </source>
</reference>
<evidence type="ECO:0000256" key="2">
    <source>
        <dbReference type="ARBA" id="ARBA00022737"/>
    </source>
</evidence>
<dbReference type="PANTHER" id="PTHR46769">
    <property type="entry name" value="POLYCYSTIC KIDNEY AND HEPATIC DISEASE 1 (AUTOSOMAL RECESSIVE)-LIKE 1"/>
    <property type="match status" value="1"/>
</dbReference>
<evidence type="ECO:0000256" key="1">
    <source>
        <dbReference type="ARBA" id="ARBA00022729"/>
    </source>
</evidence>
<evidence type="ECO:0000259" key="4">
    <source>
        <dbReference type="SMART" id="SM00429"/>
    </source>
</evidence>
<feature type="domain" description="IPT/TIG" evidence="4">
    <location>
        <begin position="198"/>
        <end position="275"/>
    </location>
</feature>
<feature type="repeat" description="NHL" evidence="3">
    <location>
        <begin position="460"/>
        <end position="484"/>
    </location>
</feature>
<dbReference type="InterPro" id="IPR052387">
    <property type="entry name" value="Fibrocystin"/>
</dbReference>
<name>A0ABV0BQS3_9SPHI</name>
<dbReference type="RefSeq" id="WP_346580458.1">
    <property type="nucleotide sequence ID" value="NZ_JBDJLH010000005.1"/>
</dbReference>
<dbReference type="Proteomes" id="UP001409291">
    <property type="component" value="Unassembled WGS sequence"/>
</dbReference>
<dbReference type="Gene3D" id="2.40.10.500">
    <property type="match status" value="1"/>
</dbReference>
<dbReference type="PROSITE" id="PS51257">
    <property type="entry name" value="PROKAR_LIPOPROTEIN"/>
    <property type="match status" value="1"/>
</dbReference>
<dbReference type="CDD" id="cd00603">
    <property type="entry name" value="IPT_PCSR"/>
    <property type="match status" value="2"/>
</dbReference>